<name>A0ABT3SBF7_9MYCO</name>
<sequence>MADDEINRITQQNAMRPYSFDMFSHIPAEQLTVGALRAQATDVDLGVRFLGTAEKDRYR</sequence>
<protein>
    <submittedName>
        <fullName evidence="1">Uncharacterized protein</fullName>
    </submittedName>
</protein>
<evidence type="ECO:0000313" key="1">
    <source>
        <dbReference type="EMBL" id="MCX2936836.1"/>
    </source>
</evidence>
<dbReference type="Proteomes" id="UP001300745">
    <property type="component" value="Unassembled WGS sequence"/>
</dbReference>
<organism evidence="1 2">
    <name type="scientific">Mycobacterium pinniadriaticum</name>
    <dbReference type="NCBI Taxonomy" id="2994102"/>
    <lineage>
        <taxon>Bacteria</taxon>
        <taxon>Bacillati</taxon>
        <taxon>Actinomycetota</taxon>
        <taxon>Actinomycetes</taxon>
        <taxon>Mycobacteriales</taxon>
        <taxon>Mycobacteriaceae</taxon>
        <taxon>Mycobacterium</taxon>
    </lineage>
</organism>
<gene>
    <name evidence="1" type="ORF">ORI27_09000</name>
</gene>
<reference evidence="1 2" key="1">
    <citation type="submission" date="2022-11" db="EMBL/GenBank/DDBJ databases">
        <title>Mycobacterium sp. nov.</title>
        <authorList>
            <person name="Papic B."/>
            <person name="Spicic S."/>
            <person name="Duvnjak S."/>
        </authorList>
    </citation>
    <scope>NUCLEOTIDE SEQUENCE [LARGE SCALE GENOMIC DNA]</scope>
    <source>
        <strain evidence="1 2">CVI_P4</strain>
    </source>
</reference>
<dbReference type="EMBL" id="JAPJDO010000006">
    <property type="protein sequence ID" value="MCX2936836.1"/>
    <property type="molecule type" value="Genomic_DNA"/>
</dbReference>
<evidence type="ECO:0000313" key="2">
    <source>
        <dbReference type="Proteomes" id="UP001300745"/>
    </source>
</evidence>
<accession>A0ABT3SBF7</accession>
<dbReference type="RefSeq" id="WP_265996398.1">
    <property type="nucleotide sequence ID" value="NZ_JAPJDN010000006.1"/>
</dbReference>
<keyword evidence="2" id="KW-1185">Reference proteome</keyword>
<comment type="caution">
    <text evidence="1">The sequence shown here is derived from an EMBL/GenBank/DDBJ whole genome shotgun (WGS) entry which is preliminary data.</text>
</comment>
<proteinExistence type="predicted"/>